<comment type="similarity">
    <text evidence="1">Belongs to the RRP15 family.</text>
</comment>
<dbReference type="GO" id="GO:0030687">
    <property type="term" value="C:preribosome, large subunit precursor"/>
    <property type="evidence" value="ECO:0007669"/>
    <property type="project" value="TreeGrafter"/>
</dbReference>
<keyword evidence="5" id="KW-1185">Reference proteome</keyword>
<dbReference type="EMBL" id="JANAVB010010799">
    <property type="protein sequence ID" value="KAJ6838191.1"/>
    <property type="molecule type" value="Genomic_DNA"/>
</dbReference>
<evidence type="ECO:0000256" key="2">
    <source>
        <dbReference type="SAM" id="MobiDB-lite"/>
    </source>
</evidence>
<feature type="region of interest" description="Disordered" evidence="2">
    <location>
        <begin position="209"/>
        <end position="314"/>
    </location>
</feature>
<gene>
    <name evidence="3" type="ORF">M6B38_319925</name>
    <name evidence="4" type="ORF">M6B38_319930</name>
</gene>
<dbReference type="InterPro" id="IPR012459">
    <property type="entry name" value="Rrp15"/>
</dbReference>
<comment type="caution">
    <text evidence="4">The sequence shown here is derived from an EMBL/GenBank/DDBJ whole genome shotgun (WGS) entry which is preliminary data.</text>
</comment>
<dbReference type="Pfam" id="PF07890">
    <property type="entry name" value="Rrp15p"/>
    <property type="match status" value="1"/>
</dbReference>
<feature type="compositionally biased region" description="Acidic residues" evidence="2">
    <location>
        <begin position="91"/>
        <end position="105"/>
    </location>
</feature>
<dbReference type="PANTHER" id="PTHR13245">
    <property type="entry name" value="RRP15-LIKE PROTEIN"/>
    <property type="match status" value="1"/>
</dbReference>
<feature type="region of interest" description="Disordered" evidence="2">
    <location>
        <begin position="1"/>
        <end position="112"/>
    </location>
</feature>
<protein>
    <submittedName>
        <fullName evidence="4">RRP15-like protein isoform X1</fullName>
    </submittedName>
</protein>
<sequence>MAAELKPMEPENLNTRKRKINHGKGKKKKPNKKLKPVARAKNPSQKMKKLFKKRVEAYNSDEEEEPMSEEDEEEEERRDLEVEREIRRSDDDDEGDEDEGEEEEKDGAHMGFTKFNEGCRAFKVAFLTIMKKRLPSDPLGPILSAHKKLVAEKLAEEETEHKAKGEAKKEKHLAGEKGHVKPANFLDSKEKSLISIATKGVVKLFNAVNKAQNPQRGLNPSRSKDAKELAKRRKQTFLSELKKSTMEAPGGPSPFNSSKANRSVHEGNNDAPSWAPLREDFMRANPKLNWDQMPDPLAVVDQGNVPLDSSSDED</sequence>
<evidence type="ECO:0000256" key="1">
    <source>
        <dbReference type="ARBA" id="ARBA00007462"/>
    </source>
</evidence>
<evidence type="ECO:0000313" key="3">
    <source>
        <dbReference type="EMBL" id="KAJ6838190.1"/>
    </source>
</evidence>
<feature type="compositionally biased region" description="Acidic residues" evidence="2">
    <location>
        <begin position="59"/>
        <end position="76"/>
    </location>
</feature>
<evidence type="ECO:0000313" key="5">
    <source>
        <dbReference type="Proteomes" id="UP001140949"/>
    </source>
</evidence>
<evidence type="ECO:0000313" key="4">
    <source>
        <dbReference type="EMBL" id="KAJ6838191.1"/>
    </source>
</evidence>
<feature type="compositionally biased region" description="Polar residues" evidence="2">
    <location>
        <begin position="209"/>
        <end position="221"/>
    </location>
</feature>
<accession>A0AAX6HC78</accession>
<dbReference type="GO" id="GO:0000460">
    <property type="term" value="P:maturation of 5.8S rRNA"/>
    <property type="evidence" value="ECO:0007669"/>
    <property type="project" value="TreeGrafter"/>
</dbReference>
<feature type="region of interest" description="Disordered" evidence="2">
    <location>
        <begin position="154"/>
        <end position="182"/>
    </location>
</feature>
<dbReference type="EMBL" id="JANAVB010010799">
    <property type="protein sequence ID" value="KAJ6838190.1"/>
    <property type="molecule type" value="Genomic_DNA"/>
</dbReference>
<dbReference type="PANTHER" id="PTHR13245:SF14">
    <property type="entry name" value="RRP15-LIKE PROTEIN"/>
    <property type="match status" value="1"/>
</dbReference>
<reference evidence="4" key="2">
    <citation type="submission" date="2023-04" db="EMBL/GenBank/DDBJ databases">
        <authorList>
            <person name="Bruccoleri R.E."/>
            <person name="Oakeley E.J."/>
            <person name="Faust A.-M."/>
            <person name="Dessus-Babus S."/>
            <person name="Altorfer M."/>
            <person name="Burckhardt D."/>
            <person name="Oertli M."/>
            <person name="Naumann U."/>
            <person name="Petersen F."/>
            <person name="Wong J."/>
        </authorList>
    </citation>
    <scope>NUCLEOTIDE SEQUENCE</scope>
    <source>
        <strain evidence="4">GSM-AAB239-AS_SAM_17_03QT</strain>
        <tissue evidence="4">Leaf</tissue>
    </source>
</reference>
<feature type="compositionally biased region" description="Basic and acidic residues" evidence="2">
    <location>
        <begin position="154"/>
        <end position="179"/>
    </location>
</feature>
<organism evidence="4 5">
    <name type="scientific">Iris pallida</name>
    <name type="common">Sweet iris</name>
    <dbReference type="NCBI Taxonomy" id="29817"/>
    <lineage>
        <taxon>Eukaryota</taxon>
        <taxon>Viridiplantae</taxon>
        <taxon>Streptophyta</taxon>
        <taxon>Embryophyta</taxon>
        <taxon>Tracheophyta</taxon>
        <taxon>Spermatophyta</taxon>
        <taxon>Magnoliopsida</taxon>
        <taxon>Liliopsida</taxon>
        <taxon>Asparagales</taxon>
        <taxon>Iridaceae</taxon>
        <taxon>Iridoideae</taxon>
        <taxon>Irideae</taxon>
        <taxon>Iris</taxon>
    </lineage>
</organism>
<dbReference type="AlphaFoldDB" id="A0AAX6HC78"/>
<dbReference type="Proteomes" id="UP001140949">
    <property type="component" value="Unassembled WGS sequence"/>
</dbReference>
<name>A0AAX6HC78_IRIPA</name>
<proteinExistence type="inferred from homology"/>
<feature type="compositionally biased region" description="Basic and acidic residues" evidence="2">
    <location>
        <begin position="77"/>
        <end position="90"/>
    </location>
</feature>
<feature type="compositionally biased region" description="Basic residues" evidence="2">
    <location>
        <begin position="15"/>
        <end position="38"/>
    </location>
</feature>
<reference evidence="4" key="1">
    <citation type="journal article" date="2023" name="GigaByte">
        <title>Genome assembly of the bearded iris, Iris pallida Lam.</title>
        <authorList>
            <person name="Bruccoleri R.E."/>
            <person name="Oakeley E.J."/>
            <person name="Faust A.M.E."/>
            <person name="Altorfer M."/>
            <person name="Dessus-Babus S."/>
            <person name="Burckhardt D."/>
            <person name="Oertli M."/>
            <person name="Naumann U."/>
            <person name="Petersen F."/>
            <person name="Wong J."/>
        </authorList>
    </citation>
    <scope>NUCLEOTIDE SEQUENCE</scope>
    <source>
        <strain evidence="4">GSM-AAB239-AS_SAM_17_03QT</strain>
    </source>
</reference>
<dbReference type="GO" id="GO:0000470">
    <property type="term" value="P:maturation of LSU-rRNA"/>
    <property type="evidence" value="ECO:0007669"/>
    <property type="project" value="TreeGrafter"/>
</dbReference>